<protein>
    <submittedName>
        <fullName evidence="3">Uncharacterized protein LOC104990012</fullName>
    </submittedName>
</protein>
<dbReference type="RefSeq" id="XP_010840194.1">
    <property type="nucleotide sequence ID" value="XM_010841892.1"/>
</dbReference>
<organism evidence="2 3">
    <name type="scientific">Bison bison bison</name>
    <name type="common">North American plains bison</name>
    <dbReference type="NCBI Taxonomy" id="43346"/>
    <lineage>
        <taxon>Eukaryota</taxon>
        <taxon>Metazoa</taxon>
        <taxon>Chordata</taxon>
        <taxon>Craniata</taxon>
        <taxon>Vertebrata</taxon>
        <taxon>Euteleostomi</taxon>
        <taxon>Mammalia</taxon>
        <taxon>Eutheria</taxon>
        <taxon>Laurasiatheria</taxon>
        <taxon>Artiodactyla</taxon>
        <taxon>Ruminantia</taxon>
        <taxon>Pecora</taxon>
        <taxon>Bovidae</taxon>
        <taxon>Bovinae</taxon>
        <taxon>Bison</taxon>
    </lineage>
</organism>
<gene>
    <name evidence="3" type="primary">LOC104990012</name>
</gene>
<name>A0A6P3HLZ2_BISBB</name>
<accession>A0A6P3HLZ2</accession>
<dbReference type="KEGG" id="bbis:104990012"/>
<sequence length="408" mass="44556">MTLNFKFEVKDHLEIRYPSPLSSMTSPRVASTLHPSVQLPSPPWGVAPGLSDELQGPRMVGGEVGGRGRRRAAPESAGGVRGGRAPLPRLGPPAPHNDLAWQLPRGGGRSPLSSHRQYGGGGGGDTRLGRQPQGPERGCSLRCRKRKPPSDREAGRDRFRLLPQRSLAECEACATCRAGERSILGVEVSSTGPSSRLGVPAAHFFLLTLRVPGQVNESWTPGVGWRRSREVTVLALWRLRPSSCSYRSPSQSCLSQNKIFSLFDLPLHPTLLGNRPKAGVGHFLLCRTDYDVLLVEHLPRLSFVHQKRAQALLLTSEFLHNLDTTAILSPPTAPSHFCCSHKNFLRLPLTKTADCSWISSVLPPSLCTGNYFWYYHLLDRLTSALLKAGVCVTERNSSVCLTFGGAEV</sequence>
<dbReference type="GeneID" id="104990012"/>
<evidence type="ECO:0000256" key="1">
    <source>
        <dbReference type="SAM" id="MobiDB-lite"/>
    </source>
</evidence>
<evidence type="ECO:0000313" key="3">
    <source>
        <dbReference type="RefSeq" id="XP_010840194.1"/>
    </source>
</evidence>
<feature type="region of interest" description="Disordered" evidence="1">
    <location>
        <begin position="49"/>
        <end position="157"/>
    </location>
</feature>
<proteinExistence type="predicted"/>
<dbReference type="Proteomes" id="UP000515208">
    <property type="component" value="Unplaced"/>
</dbReference>
<reference evidence="3" key="1">
    <citation type="submission" date="2025-08" db="UniProtKB">
        <authorList>
            <consortium name="RefSeq"/>
        </authorList>
    </citation>
    <scope>IDENTIFICATION</scope>
    <source>
        <tissue evidence="3">Blood</tissue>
    </source>
</reference>
<feature type="compositionally biased region" description="Low complexity" evidence="1">
    <location>
        <begin position="74"/>
        <end position="88"/>
    </location>
</feature>
<evidence type="ECO:0000313" key="2">
    <source>
        <dbReference type="Proteomes" id="UP000515208"/>
    </source>
</evidence>
<feature type="compositionally biased region" description="Basic and acidic residues" evidence="1">
    <location>
        <begin position="148"/>
        <end position="157"/>
    </location>
</feature>
<keyword evidence="2" id="KW-1185">Reference proteome</keyword>
<dbReference type="AlphaFoldDB" id="A0A6P3HLZ2"/>